<feature type="compositionally biased region" description="Polar residues" evidence="1">
    <location>
        <begin position="44"/>
        <end position="55"/>
    </location>
</feature>
<name>A0A6G7LNY8_9GAMM</name>
<evidence type="ECO:0000256" key="2">
    <source>
        <dbReference type="SAM" id="SignalP"/>
    </source>
</evidence>
<keyword evidence="2" id="KW-0732">Signal</keyword>
<organism evidence="4 5">
    <name type="scientific">Shewanella chilikensis</name>
    <dbReference type="NCBI Taxonomy" id="558541"/>
    <lineage>
        <taxon>Bacteria</taxon>
        <taxon>Pseudomonadati</taxon>
        <taxon>Pseudomonadota</taxon>
        <taxon>Gammaproteobacteria</taxon>
        <taxon>Alteromonadales</taxon>
        <taxon>Shewanellaceae</taxon>
        <taxon>Shewanella</taxon>
    </lineage>
</organism>
<dbReference type="InterPro" id="IPR025392">
    <property type="entry name" value="DUF4124"/>
</dbReference>
<protein>
    <submittedName>
        <fullName evidence="4">DUF4124 domain-containing protein</fullName>
    </submittedName>
</protein>
<evidence type="ECO:0000313" key="5">
    <source>
        <dbReference type="Proteomes" id="UP000502117"/>
    </source>
</evidence>
<dbReference type="Proteomes" id="UP000502117">
    <property type="component" value="Chromosome"/>
</dbReference>
<dbReference type="GeneID" id="99799099"/>
<feature type="signal peptide" evidence="2">
    <location>
        <begin position="1"/>
        <end position="21"/>
    </location>
</feature>
<dbReference type="AlphaFoldDB" id="A0A6G7LNY8"/>
<accession>A0A6G7LNY8</accession>
<evidence type="ECO:0000259" key="3">
    <source>
        <dbReference type="Pfam" id="PF13511"/>
    </source>
</evidence>
<dbReference type="KEGG" id="schk:GII14_04485"/>
<dbReference type="EMBL" id="CP045857">
    <property type="protein sequence ID" value="QIJ03513.1"/>
    <property type="molecule type" value="Genomic_DNA"/>
</dbReference>
<reference evidence="4 5" key="1">
    <citation type="submission" date="2019-11" db="EMBL/GenBank/DDBJ databases">
        <title>Complete Genome Sequence of Shewanella chilikensis Strain DC57, Isolated from Corroded Seal Rings at a floating production facility in Australia.</title>
        <authorList>
            <person name="Salgar-Chaparro S.J."/>
            <person name="Castillo-Villamizar G.A."/>
            <person name="Poehlein A."/>
            <person name="Daniel R."/>
            <person name="Machuca L."/>
        </authorList>
    </citation>
    <scope>NUCLEOTIDE SEQUENCE [LARGE SCALE GENOMIC DNA]</scope>
    <source>
        <strain evidence="4 5">DC57</strain>
    </source>
</reference>
<feature type="chain" id="PRO_5026073925" evidence="2">
    <location>
        <begin position="22"/>
        <end position="147"/>
    </location>
</feature>
<dbReference type="Pfam" id="PF13511">
    <property type="entry name" value="DUF4124"/>
    <property type="match status" value="1"/>
</dbReference>
<sequence length="147" mass="16707">MIRISLFMALLALLGANAASATPIYTWVDENGVTHYSQEPPPQRQATELDSQNLQPARIGTVAPQRKDDVVQETESEKQAKLIKEKDAAQAQAICDKAKFQLDVLNTHTRLQRKDDASGEMIKMTEEERQAQIKEQQERIRLFCQRN</sequence>
<feature type="region of interest" description="Disordered" evidence="1">
    <location>
        <begin position="37"/>
        <end position="59"/>
    </location>
</feature>
<proteinExistence type="predicted"/>
<gene>
    <name evidence="4" type="ORF">GII14_04485</name>
</gene>
<evidence type="ECO:0000313" key="4">
    <source>
        <dbReference type="EMBL" id="QIJ03513.1"/>
    </source>
</evidence>
<feature type="domain" description="DUF4124" evidence="3">
    <location>
        <begin position="11"/>
        <end position="58"/>
    </location>
</feature>
<dbReference type="RefSeq" id="WP_165564540.1">
    <property type="nucleotide sequence ID" value="NZ_CP045857.1"/>
</dbReference>
<evidence type="ECO:0000256" key="1">
    <source>
        <dbReference type="SAM" id="MobiDB-lite"/>
    </source>
</evidence>